<dbReference type="AlphaFoldDB" id="G5JD47"/>
<dbReference type="PATRIC" id="fig|423471.3.peg.4993"/>
<dbReference type="Proteomes" id="UP000003477">
    <property type="component" value="Unassembled WGS sequence"/>
</dbReference>
<sequence>MGSPFKGFENATLILEVPGDSVVKVNGNWVPETTEQAYTANLKPSNPRVRNEVGINGSDIFLRGYLIEPQWLPNTVKLPLKVSCTITMQNSGTQTGILEISATPSSGFGVESVTGQKIEGYLDLEDGK</sequence>
<dbReference type="EMBL" id="AESD01000826">
    <property type="protein sequence ID" value="EHJ09882.1"/>
    <property type="molecule type" value="Genomic_DNA"/>
</dbReference>
<evidence type="ECO:0000313" key="2">
    <source>
        <dbReference type="Proteomes" id="UP000003477"/>
    </source>
</evidence>
<reference evidence="1 2" key="1">
    <citation type="journal article" date="2011" name="Front. Microbiol.">
        <title>Two Strains of Crocosphaera watsonii with Highly Conserved Genomes are Distinguished by Strain-Specific Features.</title>
        <authorList>
            <person name="Bench S.R."/>
            <person name="Ilikchyan I.N."/>
            <person name="Tripp H.J."/>
            <person name="Zehr J.P."/>
        </authorList>
    </citation>
    <scope>NUCLEOTIDE SEQUENCE [LARGE SCALE GENOMIC DNA]</scope>
    <source>
        <strain evidence="1 2">WH 0003</strain>
    </source>
</reference>
<name>G5JD47_CROWT</name>
<protein>
    <submittedName>
        <fullName evidence="1">Uncharacterized protein</fullName>
    </submittedName>
</protein>
<organism evidence="1 2">
    <name type="scientific">Crocosphaera watsonii WH 0003</name>
    <dbReference type="NCBI Taxonomy" id="423471"/>
    <lineage>
        <taxon>Bacteria</taxon>
        <taxon>Bacillati</taxon>
        <taxon>Cyanobacteriota</taxon>
        <taxon>Cyanophyceae</taxon>
        <taxon>Oscillatoriophycideae</taxon>
        <taxon>Chroococcales</taxon>
        <taxon>Aphanothecaceae</taxon>
        <taxon>Crocosphaera</taxon>
    </lineage>
</organism>
<dbReference type="GeneID" id="88768664"/>
<dbReference type="RefSeq" id="WP_007313102.1">
    <property type="nucleotide sequence ID" value="NZ_AESD01000826.1"/>
</dbReference>
<proteinExistence type="predicted"/>
<evidence type="ECO:0000313" key="1">
    <source>
        <dbReference type="EMBL" id="EHJ09882.1"/>
    </source>
</evidence>
<gene>
    <name evidence="1" type="ORF">CWATWH0003_5345</name>
</gene>
<accession>G5JD47</accession>
<comment type="caution">
    <text evidence="1">The sequence shown here is derived from an EMBL/GenBank/DDBJ whole genome shotgun (WGS) entry which is preliminary data.</text>
</comment>